<dbReference type="HOGENOM" id="CLU_052398_0_2_1"/>
<keyword evidence="2" id="KW-1185">Reference proteome</keyword>
<accession>A0A0C9VCW9</accession>
<sequence>MVQLSENPATRVCPDFTIDEHAEDLSEFISEGITDAAAAALLARAWKANQRTEAEEWRKANEEAAVAEEERLQAFAEDNASRLAQDALDQEEAFPINMRDPPNQRPDIPCVYALKRLKEGVYLELYYLGCEGLDAAKTTAGQALDEGLQPVIDPVTGGSTWIAASAKRDTNSFKRDEDLTWDEFAGAVPRMLLTMQNARWPAEHITMMVKFWGNILSHSLRLSTDPIDERTLLL</sequence>
<proteinExistence type="predicted"/>
<dbReference type="Proteomes" id="UP000054279">
    <property type="component" value="Unassembled WGS sequence"/>
</dbReference>
<dbReference type="EMBL" id="KN837191">
    <property type="protein sequence ID" value="KIJ35231.1"/>
    <property type="molecule type" value="Genomic_DNA"/>
</dbReference>
<organism evidence="1 2">
    <name type="scientific">Sphaerobolus stellatus (strain SS14)</name>
    <dbReference type="NCBI Taxonomy" id="990650"/>
    <lineage>
        <taxon>Eukaryota</taxon>
        <taxon>Fungi</taxon>
        <taxon>Dikarya</taxon>
        <taxon>Basidiomycota</taxon>
        <taxon>Agaricomycotina</taxon>
        <taxon>Agaricomycetes</taxon>
        <taxon>Phallomycetidae</taxon>
        <taxon>Geastrales</taxon>
        <taxon>Sphaerobolaceae</taxon>
        <taxon>Sphaerobolus</taxon>
    </lineage>
</organism>
<protein>
    <submittedName>
        <fullName evidence="1">Uncharacterized protein</fullName>
    </submittedName>
</protein>
<dbReference type="OrthoDB" id="2688210at2759"/>
<name>A0A0C9VCW9_SPHS4</name>
<evidence type="ECO:0000313" key="1">
    <source>
        <dbReference type="EMBL" id="KIJ35231.1"/>
    </source>
</evidence>
<evidence type="ECO:0000313" key="2">
    <source>
        <dbReference type="Proteomes" id="UP000054279"/>
    </source>
</evidence>
<reference evidence="1 2" key="1">
    <citation type="submission" date="2014-06" db="EMBL/GenBank/DDBJ databases">
        <title>Evolutionary Origins and Diversification of the Mycorrhizal Mutualists.</title>
        <authorList>
            <consortium name="DOE Joint Genome Institute"/>
            <consortium name="Mycorrhizal Genomics Consortium"/>
            <person name="Kohler A."/>
            <person name="Kuo A."/>
            <person name="Nagy L.G."/>
            <person name="Floudas D."/>
            <person name="Copeland A."/>
            <person name="Barry K.W."/>
            <person name="Cichocki N."/>
            <person name="Veneault-Fourrey C."/>
            <person name="LaButti K."/>
            <person name="Lindquist E.A."/>
            <person name="Lipzen A."/>
            <person name="Lundell T."/>
            <person name="Morin E."/>
            <person name="Murat C."/>
            <person name="Riley R."/>
            <person name="Ohm R."/>
            <person name="Sun H."/>
            <person name="Tunlid A."/>
            <person name="Henrissat B."/>
            <person name="Grigoriev I.V."/>
            <person name="Hibbett D.S."/>
            <person name="Martin F."/>
        </authorList>
    </citation>
    <scope>NUCLEOTIDE SEQUENCE [LARGE SCALE GENOMIC DNA]</scope>
    <source>
        <strain evidence="1 2">SS14</strain>
    </source>
</reference>
<dbReference type="AlphaFoldDB" id="A0A0C9VCW9"/>
<gene>
    <name evidence="1" type="ORF">M422DRAFT_262612</name>
</gene>